<proteinExistence type="predicted"/>
<name>A0A0H2RGI6_9AGAM</name>
<dbReference type="OrthoDB" id="3204217at2759"/>
<evidence type="ECO:0000313" key="3">
    <source>
        <dbReference type="Proteomes" id="UP000053477"/>
    </source>
</evidence>
<evidence type="ECO:0000313" key="2">
    <source>
        <dbReference type="EMBL" id="KLO10960.1"/>
    </source>
</evidence>
<dbReference type="EMBL" id="KQ086012">
    <property type="protein sequence ID" value="KLO10960.1"/>
    <property type="molecule type" value="Genomic_DNA"/>
</dbReference>
<organism evidence="2 3">
    <name type="scientific">Schizopora paradoxa</name>
    <dbReference type="NCBI Taxonomy" id="27342"/>
    <lineage>
        <taxon>Eukaryota</taxon>
        <taxon>Fungi</taxon>
        <taxon>Dikarya</taxon>
        <taxon>Basidiomycota</taxon>
        <taxon>Agaricomycotina</taxon>
        <taxon>Agaricomycetes</taxon>
        <taxon>Hymenochaetales</taxon>
        <taxon>Schizoporaceae</taxon>
        <taxon>Schizopora</taxon>
    </lineage>
</organism>
<dbReference type="STRING" id="27342.A0A0H2RGI6"/>
<accession>A0A0H2RGI6</accession>
<feature type="non-terminal residue" evidence="2">
    <location>
        <position position="1"/>
    </location>
</feature>
<keyword evidence="3" id="KW-1185">Reference proteome</keyword>
<feature type="compositionally biased region" description="Polar residues" evidence="1">
    <location>
        <begin position="111"/>
        <end position="131"/>
    </location>
</feature>
<sequence>DIPTAFHTLYGTALLLYVTPLIPSTRSAFTSPADLRSMAQKKMRYPPTYYWLAALDVFAKGETIRKRKSESDLKDEKEKEDWRLPLGWGRTLVCIADEKASAELRERERSLLQSQSERPSNMASSQAPASRNAQLLRESAHHLLVLAVDQFTRGMLYMPRRSSLSDLLPFSRTRTLISIADAVLDVAAKLSVPDDRAYWGRWVNGIL</sequence>
<dbReference type="Proteomes" id="UP000053477">
    <property type="component" value="Unassembled WGS sequence"/>
</dbReference>
<gene>
    <name evidence="2" type="ORF">SCHPADRAFT_796824</name>
</gene>
<reference evidence="2 3" key="1">
    <citation type="submission" date="2015-04" db="EMBL/GenBank/DDBJ databases">
        <title>Complete genome sequence of Schizopora paradoxa KUC8140, a cosmopolitan wood degrader in East Asia.</title>
        <authorList>
            <consortium name="DOE Joint Genome Institute"/>
            <person name="Min B."/>
            <person name="Park H."/>
            <person name="Jang Y."/>
            <person name="Kim J.-J."/>
            <person name="Kim K.H."/>
            <person name="Pangilinan J."/>
            <person name="Lipzen A."/>
            <person name="Riley R."/>
            <person name="Grigoriev I.V."/>
            <person name="Spatafora J.W."/>
            <person name="Choi I.-G."/>
        </authorList>
    </citation>
    <scope>NUCLEOTIDE SEQUENCE [LARGE SCALE GENOMIC DNA]</scope>
    <source>
        <strain evidence="2 3">KUC8140</strain>
    </source>
</reference>
<dbReference type="InParanoid" id="A0A0H2RGI6"/>
<evidence type="ECO:0000256" key="1">
    <source>
        <dbReference type="SAM" id="MobiDB-lite"/>
    </source>
</evidence>
<protein>
    <submittedName>
        <fullName evidence="2">Uncharacterized protein</fullName>
    </submittedName>
</protein>
<dbReference type="AlphaFoldDB" id="A0A0H2RGI6"/>
<feature type="region of interest" description="Disordered" evidence="1">
    <location>
        <begin position="106"/>
        <end position="131"/>
    </location>
</feature>
<feature type="non-terminal residue" evidence="2">
    <location>
        <position position="207"/>
    </location>
</feature>